<protein>
    <submittedName>
        <fullName evidence="10">SID1 transmembrane family member 1</fullName>
    </submittedName>
</protein>
<dbReference type="PANTHER" id="PTHR12185">
    <property type="entry name" value="SID1 TRANSMEMBRANE FAMILY MEMEBER"/>
    <property type="match status" value="1"/>
</dbReference>
<evidence type="ECO:0000256" key="3">
    <source>
        <dbReference type="ARBA" id="ARBA00022692"/>
    </source>
</evidence>
<keyword evidence="7" id="KW-0325">Glycoprotein</keyword>
<evidence type="ECO:0000256" key="5">
    <source>
        <dbReference type="ARBA" id="ARBA00022989"/>
    </source>
</evidence>
<keyword evidence="3 8" id="KW-0812">Transmembrane</keyword>
<accession>A0A1D2M7Z3</accession>
<sequence length="867" mass="97834">MSMVFQSLLITLVLWEVSSFTIEPIIKNDVRVNENYIGSVNLSSPVTFIYELKPLKEKRLTTNIRFRLKVSLVPDEIGVVTPDKNLSVTILQPSAVSSSFQLPHFSKRHANKGRSINAESYHAERTLCILDGDPNSPVFVSVILSTGSPSNISYSIVIATEHDFQLAFETSRNVTVSAVKPIYYNFRFDESTPQAVKIMADSNDSIGSCLTLSVQAPHCPIFDQEENVHYEGIYETMSISGTMTVKRQEPFLEGFILVIIVHTSQDECLRKDPFSLPLPYIPDLSNVTGIFNTFSGIFPYPGNPVDRDINLIVTIGPVDNGHQLLAKCMSWFMPNAIVFVIALSVLLVFLPRRHQLMRKLLLANVGESEDDPLLPLDSSSRFDDHCENNLGNHSQGQGFLSRLKADKYLADFINDSSTTQQTPSRNGAAFFHHISIVAIFYCIPVCQFALYYFRVSKAIGNYDMCYYNYRCAHAEGPFIDFNHFISNAAYILFGILFLMIVRKHEVQYLEVEKIKENERSQSANSFTTDTTDENHGEAEAVFVGAARISEIERQDLGIPANFGLFKALGISLIVEGVLSAAYHLCPNQSTFQFDTCFMYVMAVLILVKLYQFRHPRIFKPNHALWTLATIVGLSVLGLLAEGVITSTNKTALASIFVLVQLLVTLYISFDYCFIGYLKDPDSGKTVTGWKMFWLIFEWKTWKCENVRGGRLIFPICSISLSISLAICWGQIRWSFSTYLLYLFIAHVVFNVAHYAFMKSVVHRESKQKSWIQPLVFFSLAAITGGFAVSFYMDVATKWELTAAESRAINQECLGLFFLGPFEYYDSHDAWHFLSATALFFSFMGLLVMDDDLVATPRAEYIPFLTKN</sequence>
<reference evidence="10 11" key="1">
    <citation type="journal article" date="2016" name="Genome Biol. Evol.">
        <title>Gene Family Evolution Reflects Adaptation to Soil Environmental Stressors in the Genome of the Collembolan Orchesella cincta.</title>
        <authorList>
            <person name="Faddeeva-Vakhrusheva A."/>
            <person name="Derks M.F."/>
            <person name="Anvar S.Y."/>
            <person name="Agamennone V."/>
            <person name="Suring W."/>
            <person name="Smit S."/>
            <person name="van Straalen N.M."/>
            <person name="Roelofs D."/>
        </authorList>
    </citation>
    <scope>NUCLEOTIDE SEQUENCE [LARGE SCALE GENOMIC DNA]</scope>
    <source>
        <tissue evidence="10">Mixed pool</tissue>
    </source>
</reference>
<feature type="transmembrane region" description="Helical" evidence="8">
    <location>
        <begin position="590"/>
        <end position="610"/>
    </location>
</feature>
<evidence type="ECO:0000313" key="10">
    <source>
        <dbReference type="EMBL" id="ODM89075.1"/>
    </source>
</evidence>
<feature type="transmembrane region" description="Helical" evidence="8">
    <location>
        <begin position="622"/>
        <end position="640"/>
    </location>
</feature>
<dbReference type="InterPro" id="IPR025958">
    <property type="entry name" value="SID1_TM_fam"/>
</dbReference>
<feature type="transmembrane region" description="Helical" evidence="8">
    <location>
        <begin position="652"/>
        <end position="674"/>
    </location>
</feature>
<dbReference type="GO" id="GO:0005764">
    <property type="term" value="C:lysosome"/>
    <property type="evidence" value="ECO:0007669"/>
    <property type="project" value="TreeGrafter"/>
</dbReference>
<dbReference type="OrthoDB" id="416618at2759"/>
<dbReference type="GO" id="GO:0051033">
    <property type="term" value="F:RNA transmembrane transporter activity"/>
    <property type="evidence" value="ECO:0007669"/>
    <property type="project" value="TreeGrafter"/>
</dbReference>
<keyword evidence="5 8" id="KW-1133">Transmembrane helix</keyword>
<comment type="caution">
    <text evidence="10">The sequence shown here is derived from an EMBL/GenBank/DDBJ whole genome shotgun (WGS) entry which is preliminary data.</text>
</comment>
<name>A0A1D2M7Z3_ORCCI</name>
<keyword evidence="4 9" id="KW-0732">Signal</keyword>
<evidence type="ECO:0000256" key="7">
    <source>
        <dbReference type="ARBA" id="ARBA00023180"/>
    </source>
</evidence>
<feature type="transmembrane region" description="Helical" evidence="8">
    <location>
        <begin position="331"/>
        <end position="350"/>
    </location>
</feature>
<evidence type="ECO:0000256" key="2">
    <source>
        <dbReference type="ARBA" id="ARBA00006618"/>
    </source>
</evidence>
<proteinExistence type="inferred from homology"/>
<organism evidence="10 11">
    <name type="scientific">Orchesella cincta</name>
    <name type="common">Springtail</name>
    <name type="synonym">Podura cincta</name>
    <dbReference type="NCBI Taxonomy" id="48709"/>
    <lineage>
        <taxon>Eukaryota</taxon>
        <taxon>Metazoa</taxon>
        <taxon>Ecdysozoa</taxon>
        <taxon>Arthropoda</taxon>
        <taxon>Hexapoda</taxon>
        <taxon>Collembola</taxon>
        <taxon>Entomobryomorpha</taxon>
        <taxon>Entomobryoidea</taxon>
        <taxon>Orchesellidae</taxon>
        <taxon>Orchesellinae</taxon>
        <taxon>Orchesella</taxon>
    </lineage>
</organism>
<dbReference type="STRING" id="48709.A0A1D2M7Z3"/>
<dbReference type="PANTHER" id="PTHR12185:SF14">
    <property type="entry name" value="CHOLESTEROL UPTAKE PROTEIN 1"/>
    <property type="match status" value="1"/>
</dbReference>
<feature type="transmembrane region" description="Helical" evidence="8">
    <location>
        <begin position="563"/>
        <end position="584"/>
    </location>
</feature>
<feature type="transmembrane region" description="Helical" evidence="8">
    <location>
        <begin position="430"/>
        <end position="453"/>
    </location>
</feature>
<keyword evidence="11" id="KW-1185">Reference proteome</keyword>
<dbReference type="GO" id="GO:0003725">
    <property type="term" value="F:double-stranded RNA binding"/>
    <property type="evidence" value="ECO:0007669"/>
    <property type="project" value="TreeGrafter"/>
</dbReference>
<dbReference type="Pfam" id="PF13965">
    <property type="entry name" value="SID-1_RNA_chan"/>
    <property type="match status" value="1"/>
</dbReference>
<evidence type="ECO:0000256" key="8">
    <source>
        <dbReference type="SAM" id="Phobius"/>
    </source>
</evidence>
<feature type="signal peptide" evidence="9">
    <location>
        <begin position="1"/>
        <end position="19"/>
    </location>
</feature>
<dbReference type="GO" id="GO:0005886">
    <property type="term" value="C:plasma membrane"/>
    <property type="evidence" value="ECO:0007669"/>
    <property type="project" value="TreeGrafter"/>
</dbReference>
<comment type="subcellular location">
    <subcellularLocation>
        <location evidence="1">Membrane</location>
        <topology evidence="1">Multi-pass membrane protein</topology>
    </subcellularLocation>
</comment>
<evidence type="ECO:0000256" key="9">
    <source>
        <dbReference type="SAM" id="SignalP"/>
    </source>
</evidence>
<dbReference type="Proteomes" id="UP000094527">
    <property type="component" value="Unassembled WGS sequence"/>
</dbReference>
<feature type="transmembrane region" description="Helical" evidence="8">
    <location>
        <begin position="484"/>
        <end position="501"/>
    </location>
</feature>
<feature type="transmembrane region" description="Helical" evidence="8">
    <location>
        <begin position="711"/>
        <end position="731"/>
    </location>
</feature>
<comment type="similarity">
    <text evidence="2">Belongs to the SID1 family.</text>
</comment>
<gene>
    <name evidence="10" type="ORF">Ocin01_17607</name>
</gene>
<feature type="transmembrane region" description="Helical" evidence="8">
    <location>
        <begin position="769"/>
        <end position="792"/>
    </location>
</feature>
<evidence type="ECO:0000313" key="11">
    <source>
        <dbReference type="Proteomes" id="UP000094527"/>
    </source>
</evidence>
<evidence type="ECO:0000256" key="6">
    <source>
        <dbReference type="ARBA" id="ARBA00023136"/>
    </source>
</evidence>
<keyword evidence="6 8" id="KW-0472">Membrane</keyword>
<feature type="chain" id="PRO_5008903600" evidence="9">
    <location>
        <begin position="20"/>
        <end position="867"/>
    </location>
</feature>
<feature type="transmembrane region" description="Helical" evidence="8">
    <location>
        <begin position="829"/>
        <end position="848"/>
    </location>
</feature>
<evidence type="ECO:0000256" key="1">
    <source>
        <dbReference type="ARBA" id="ARBA00004141"/>
    </source>
</evidence>
<evidence type="ECO:0000256" key="4">
    <source>
        <dbReference type="ARBA" id="ARBA00022729"/>
    </source>
</evidence>
<dbReference type="AlphaFoldDB" id="A0A1D2M7Z3"/>
<feature type="transmembrane region" description="Helical" evidence="8">
    <location>
        <begin position="737"/>
        <end position="757"/>
    </location>
</feature>
<dbReference type="EMBL" id="LJIJ01002932">
    <property type="protein sequence ID" value="ODM89075.1"/>
    <property type="molecule type" value="Genomic_DNA"/>
</dbReference>